<dbReference type="RefSeq" id="WP_016572496.1">
    <property type="nucleotide sequence ID" value="NZ_BHXC01000006.1"/>
</dbReference>
<evidence type="ECO:0000313" key="2">
    <source>
        <dbReference type="Proteomes" id="UP000288351"/>
    </source>
</evidence>
<name>A0A059VQL6_STRNR</name>
<dbReference type="STRING" id="68570.DC74_1156"/>
<accession>A0A059VQL6</accession>
<protein>
    <recommendedName>
        <fullName evidence="3">ABM domain-containing protein</fullName>
    </recommendedName>
</protein>
<dbReference type="InterPro" id="IPR011008">
    <property type="entry name" value="Dimeric_a/b-barrel"/>
</dbReference>
<dbReference type="Proteomes" id="UP000288351">
    <property type="component" value="Unassembled WGS sequence"/>
</dbReference>
<reference evidence="1 2" key="1">
    <citation type="journal article" date="2019" name="Microbiol. Resour. Announc.">
        <title>Draft Genome Sequence of the Most Traditional epsilon-Poly-l-Lysine Producer, Streptomyces albulus NBRC14147.</title>
        <authorList>
            <person name="Yamanaka K."/>
            <person name="Hamano Y."/>
        </authorList>
    </citation>
    <scope>NUCLEOTIDE SEQUENCE [LARGE SCALE GENOMIC DNA]</scope>
    <source>
        <strain evidence="1 2">NBRC 14147</strain>
    </source>
</reference>
<organism evidence="1 2">
    <name type="scientific">Streptomyces noursei</name>
    <name type="common">Streptomyces albulus</name>
    <dbReference type="NCBI Taxonomy" id="1971"/>
    <lineage>
        <taxon>Bacteria</taxon>
        <taxon>Bacillati</taxon>
        <taxon>Actinomycetota</taxon>
        <taxon>Actinomycetes</taxon>
        <taxon>Kitasatosporales</taxon>
        <taxon>Streptomycetaceae</taxon>
        <taxon>Streptomyces</taxon>
    </lineage>
</organism>
<dbReference type="SUPFAM" id="SSF54909">
    <property type="entry name" value="Dimeric alpha+beta barrel"/>
    <property type="match status" value="1"/>
</dbReference>
<evidence type="ECO:0008006" key="3">
    <source>
        <dbReference type="Google" id="ProtNLM"/>
    </source>
</evidence>
<proteinExistence type="predicted"/>
<dbReference type="eggNOG" id="COG0596">
    <property type="taxonomic scope" value="Bacteria"/>
</dbReference>
<gene>
    <name evidence="1" type="ORF">SALB_01960</name>
</gene>
<comment type="caution">
    <text evidence="1">The sequence shown here is derived from an EMBL/GenBank/DDBJ whole genome shotgun (WGS) entry which is preliminary data.</text>
</comment>
<evidence type="ECO:0000313" key="1">
    <source>
        <dbReference type="EMBL" id="GCB89286.1"/>
    </source>
</evidence>
<dbReference type="AlphaFoldDB" id="A0A059VQL6"/>
<sequence length="102" mass="11326">MIARSWKVWTTVELAEQVAPYLERTGVGRARDTAGNQGAILMRRPAADGTVEFWLLTFWESEEAIRAFAGDDVGRAVLYPEDEAHFTRAAAEVDHFAVVTEG</sequence>
<dbReference type="EMBL" id="BHXC01000006">
    <property type="protein sequence ID" value="GCB89286.1"/>
    <property type="molecule type" value="Genomic_DNA"/>
</dbReference>